<proteinExistence type="predicted"/>
<reference evidence="1" key="1">
    <citation type="journal article" date="2011" name="PLoS Biol.">
        <title>Gene gain and loss during evolution of obligate parasitism in the white rust pathogen of Arabidopsis thaliana.</title>
        <authorList>
            <person name="Kemen E."/>
            <person name="Gardiner A."/>
            <person name="Schultz-Larsen T."/>
            <person name="Kemen A.C."/>
            <person name="Balmuth A.L."/>
            <person name="Robert-Seilaniantz A."/>
            <person name="Bailey K."/>
            <person name="Holub E."/>
            <person name="Studholme D.J."/>
            <person name="Maclean D."/>
            <person name="Jones J.D."/>
        </authorList>
    </citation>
    <scope>NUCLEOTIDE SEQUENCE</scope>
</reference>
<reference evidence="1" key="2">
    <citation type="submission" date="2011-02" db="EMBL/GenBank/DDBJ databases">
        <authorList>
            <person name="MacLean D."/>
        </authorList>
    </citation>
    <scope>NUCLEOTIDE SEQUENCE</scope>
</reference>
<organism evidence="1">
    <name type="scientific">Albugo laibachii Nc14</name>
    <dbReference type="NCBI Taxonomy" id="890382"/>
    <lineage>
        <taxon>Eukaryota</taxon>
        <taxon>Sar</taxon>
        <taxon>Stramenopiles</taxon>
        <taxon>Oomycota</taxon>
        <taxon>Peronosporomycetes</taxon>
        <taxon>Albuginales</taxon>
        <taxon>Albuginaceae</taxon>
        <taxon>Albugo</taxon>
    </lineage>
</organism>
<evidence type="ECO:0000313" key="1">
    <source>
        <dbReference type="EMBL" id="CCA17987.1"/>
    </source>
</evidence>
<dbReference type="AlphaFoldDB" id="F0WA17"/>
<dbReference type="EMBL" id="FR824088">
    <property type="protein sequence ID" value="CCA17987.1"/>
    <property type="molecule type" value="Genomic_DNA"/>
</dbReference>
<name>F0WA17_9STRA</name>
<dbReference type="HOGENOM" id="CLU_088458_2_1_1"/>
<gene>
    <name evidence="1" type="primary">AlNc14C43G3561</name>
    <name evidence="1" type="ORF">ALNC14_041300</name>
</gene>
<accession>F0WA17</accession>
<protein>
    <submittedName>
        <fullName evidence="1">AlNc14C43G3561 protein</fullName>
    </submittedName>
</protein>
<sequence length="106" mass="12034">MHSQDRHVLLLLDDASLKIRDNYVVDKLDAMLEQVDGVGVEDIDKRAEQLYNVSILVAMRWAQQAWNKVTKATVVNCWIHTEILAADIYELVSEMNDLSIAPKPAN</sequence>